<gene>
    <name evidence="1" type="ORF">GDO78_011433</name>
</gene>
<dbReference type="Proteomes" id="UP000770717">
    <property type="component" value="Unassembled WGS sequence"/>
</dbReference>
<dbReference type="EMBL" id="WNTK01000006">
    <property type="protein sequence ID" value="KAG9482786.1"/>
    <property type="molecule type" value="Genomic_DNA"/>
</dbReference>
<comment type="caution">
    <text evidence="1">The sequence shown here is derived from an EMBL/GenBank/DDBJ whole genome shotgun (WGS) entry which is preliminary data.</text>
</comment>
<evidence type="ECO:0000313" key="2">
    <source>
        <dbReference type="Proteomes" id="UP000770717"/>
    </source>
</evidence>
<proteinExistence type="predicted"/>
<reference evidence="1" key="1">
    <citation type="thesis" date="2020" institute="ProQuest LLC" country="789 East Eisenhower Parkway, Ann Arbor, MI, USA">
        <title>Comparative Genomics and Chromosome Evolution.</title>
        <authorList>
            <person name="Mudd A.B."/>
        </authorList>
    </citation>
    <scope>NUCLEOTIDE SEQUENCE</scope>
    <source>
        <strain evidence="1">HN-11 Male</strain>
        <tissue evidence="1">Kidney and liver</tissue>
    </source>
</reference>
<sequence length="109" mass="12281">MKTPLSFFVNFAVAVSAPRSGILLLLHSQEWTQSAQETRRRHYEQIPVLIIFIFVDQSFVYWEMLLSGALAGRGNSDRNPAIETRIAKAVITNAILSDGEIHSRFKTSC</sequence>
<name>A0A8J6F8V9_ELECQ</name>
<keyword evidence="2" id="KW-1185">Reference proteome</keyword>
<protein>
    <submittedName>
        <fullName evidence="1">Uncharacterized protein</fullName>
    </submittedName>
</protein>
<accession>A0A8J6F8V9</accession>
<organism evidence="1 2">
    <name type="scientific">Eleutherodactylus coqui</name>
    <name type="common">Puerto Rican coqui</name>
    <dbReference type="NCBI Taxonomy" id="57060"/>
    <lineage>
        <taxon>Eukaryota</taxon>
        <taxon>Metazoa</taxon>
        <taxon>Chordata</taxon>
        <taxon>Craniata</taxon>
        <taxon>Vertebrata</taxon>
        <taxon>Euteleostomi</taxon>
        <taxon>Amphibia</taxon>
        <taxon>Batrachia</taxon>
        <taxon>Anura</taxon>
        <taxon>Neobatrachia</taxon>
        <taxon>Hyloidea</taxon>
        <taxon>Eleutherodactylidae</taxon>
        <taxon>Eleutherodactylinae</taxon>
        <taxon>Eleutherodactylus</taxon>
        <taxon>Eleutherodactylus</taxon>
    </lineage>
</organism>
<evidence type="ECO:0000313" key="1">
    <source>
        <dbReference type="EMBL" id="KAG9482786.1"/>
    </source>
</evidence>
<dbReference type="AlphaFoldDB" id="A0A8J6F8V9"/>